<evidence type="ECO:0000313" key="9">
    <source>
        <dbReference type="Proteomes" id="UP001054889"/>
    </source>
</evidence>
<keyword evidence="5" id="KW-0687">Ribonucleoprotein</keyword>
<dbReference type="Gene3D" id="1.10.10.1410">
    <property type="match status" value="1"/>
</dbReference>
<keyword evidence="4" id="KW-0689">Ribosomal protein</keyword>
<dbReference type="GO" id="GO:0022625">
    <property type="term" value="C:cytosolic large ribosomal subunit"/>
    <property type="evidence" value="ECO:0007669"/>
    <property type="project" value="InterPro"/>
</dbReference>
<dbReference type="CDD" id="cd05833">
    <property type="entry name" value="Ribosomal_P2"/>
    <property type="match status" value="1"/>
</dbReference>
<keyword evidence="7" id="KW-0732">Signal</keyword>
<evidence type="ECO:0000256" key="5">
    <source>
        <dbReference type="ARBA" id="ARBA00023274"/>
    </source>
</evidence>
<reference evidence="8" key="2">
    <citation type="submission" date="2021-12" db="EMBL/GenBank/DDBJ databases">
        <title>Resequencing data analysis of finger millet.</title>
        <authorList>
            <person name="Hatakeyama M."/>
            <person name="Aluri S."/>
            <person name="Balachadran M.T."/>
            <person name="Sivarajan S.R."/>
            <person name="Poveda L."/>
            <person name="Shimizu-Inatsugi R."/>
            <person name="Schlapbach R."/>
            <person name="Sreeman S.M."/>
            <person name="Shimizu K.K."/>
        </authorList>
    </citation>
    <scope>NUCLEOTIDE SEQUENCE</scope>
</reference>
<reference evidence="8" key="1">
    <citation type="journal article" date="2018" name="DNA Res.">
        <title>Multiple hybrid de novo genome assembly of finger millet, an orphan allotetraploid crop.</title>
        <authorList>
            <person name="Hatakeyama M."/>
            <person name="Aluri S."/>
            <person name="Balachadran M.T."/>
            <person name="Sivarajan S.R."/>
            <person name="Patrignani A."/>
            <person name="Gruter S."/>
            <person name="Poveda L."/>
            <person name="Shimizu-Inatsugi R."/>
            <person name="Baeten J."/>
            <person name="Francoijs K.J."/>
            <person name="Nataraja K.N."/>
            <person name="Reddy Y.A.N."/>
            <person name="Phadnis S."/>
            <person name="Ravikumar R.L."/>
            <person name="Schlapbach R."/>
            <person name="Sreeman S.M."/>
            <person name="Shimizu K.K."/>
        </authorList>
    </citation>
    <scope>NUCLEOTIDE SEQUENCE</scope>
</reference>
<gene>
    <name evidence="8" type="primary">ga30427</name>
    <name evidence="8" type="ORF">PR202_ga30427</name>
</gene>
<dbReference type="InterPro" id="IPR027534">
    <property type="entry name" value="Ribosomal_P1/P2"/>
</dbReference>
<evidence type="ECO:0000256" key="3">
    <source>
        <dbReference type="ARBA" id="ARBA00011266"/>
    </source>
</evidence>
<feature type="region of interest" description="Disordered" evidence="6">
    <location>
        <begin position="96"/>
        <end position="132"/>
    </location>
</feature>
<evidence type="ECO:0000256" key="7">
    <source>
        <dbReference type="SAM" id="SignalP"/>
    </source>
</evidence>
<name>A0AAV5DPD7_ELECO</name>
<evidence type="ECO:0000256" key="1">
    <source>
        <dbReference type="ARBA" id="ARBA00003362"/>
    </source>
</evidence>
<feature type="signal peptide" evidence="7">
    <location>
        <begin position="1"/>
        <end position="19"/>
    </location>
</feature>
<evidence type="ECO:0000256" key="6">
    <source>
        <dbReference type="SAM" id="MobiDB-lite"/>
    </source>
</evidence>
<proteinExistence type="inferred from homology"/>
<dbReference type="GO" id="GO:0044877">
    <property type="term" value="F:protein-containing complex binding"/>
    <property type="evidence" value="ECO:0007669"/>
    <property type="project" value="UniProtKB-ARBA"/>
</dbReference>
<comment type="function">
    <text evidence="1">Plays an important role in the elongation step of protein synthesis.</text>
</comment>
<accession>A0AAV5DPD7</accession>
<sequence length="132" mass="13927">MRFIAAYLLAQLGATSAAAAVGEGEEGAPAPIPPLPGKDDVRRILDSVGVNVDEDRLDMLFAELEGKDFAELMAAGRERFAYAPCAGAGMAVASAAPGAASGAGEAKEEEKKEEEKMEEEDDENMFNLFDDE</sequence>
<dbReference type="PANTHER" id="PTHR21141">
    <property type="entry name" value="60S ACIDIC RIBOSOMAL PROTEIN FAMILY MEMBER"/>
    <property type="match status" value="1"/>
</dbReference>
<dbReference type="HAMAP" id="MF_01478">
    <property type="entry name" value="Ribosomal_L12_arch"/>
    <property type="match status" value="1"/>
</dbReference>
<evidence type="ECO:0000313" key="8">
    <source>
        <dbReference type="EMBL" id="GJN12172.1"/>
    </source>
</evidence>
<comment type="similarity">
    <text evidence="2">Belongs to the eukaryotic ribosomal protein P1/P2 family.</text>
</comment>
<organism evidence="8 9">
    <name type="scientific">Eleusine coracana subsp. coracana</name>
    <dbReference type="NCBI Taxonomy" id="191504"/>
    <lineage>
        <taxon>Eukaryota</taxon>
        <taxon>Viridiplantae</taxon>
        <taxon>Streptophyta</taxon>
        <taxon>Embryophyta</taxon>
        <taxon>Tracheophyta</taxon>
        <taxon>Spermatophyta</taxon>
        <taxon>Magnoliopsida</taxon>
        <taxon>Liliopsida</taxon>
        <taxon>Poales</taxon>
        <taxon>Poaceae</taxon>
        <taxon>PACMAD clade</taxon>
        <taxon>Chloridoideae</taxon>
        <taxon>Cynodonteae</taxon>
        <taxon>Eleusininae</taxon>
        <taxon>Eleusine</taxon>
    </lineage>
</organism>
<evidence type="ECO:0000256" key="4">
    <source>
        <dbReference type="ARBA" id="ARBA00022980"/>
    </source>
</evidence>
<feature type="compositionally biased region" description="Acidic residues" evidence="6">
    <location>
        <begin position="116"/>
        <end position="132"/>
    </location>
</feature>
<feature type="compositionally biased region" description="Basic and acidic residues" evidence="6">
    <location>
        <begin position="105"/>
        <end position="115"/>
    </location>
</feature>
<dbReference type="AlphaFoldDB" id="A0AAV5DPD7"/>
<dbReference type="Proteomes" id="UP001054889">
    <property type="component" value="Unassembled WGS sequence"/>
</dbReference>
<dbReference type="InterPro" id="IPR044076">
    <property type="entry name" value="Ribosomal_P2"/>
</dbReference>
<feature type="chain" id="PRO_5044011365" evidence="7">
    <location>
        <begin position="20"/>
        <end position="132"/>
    </location>
</feature>
<dbReference type="FunFam" id="1.10.10.1410:FF:000002">
    <property type="entry name" value="60S acidic ribosomal protein P2"/>
    <property type="match status" value="1"/>
</dbReference>
<dbReference type="EMBL" id="BQKI01000022">
    <property type="protein sequence ID" value="GJN12172.1"/>
    <property type="molecule type" value="Genomic_DNA"/>
</dbReference>
<dbReference type="GO" id="GO:0003735">
    <property type="term" value="F:structural constituent of ribosome"/>
    <property type="evidence" value="ECO:0007669"/>
    <property type="project" value="InterPro"/>
</dbReference>
<dbReference type="InterPro" id="IPR038716">
    <property type="entry name" value="P1/P2_N_sf"/>
</dbReference>
<evidence type="ECO:0000256" key="2">
    <source>
        <dbReference type="ARBA" id="ARBA00005436"/>
    </source>
</evidence>
<comment type="caution">
    <text evidence="8">The sequence shown here is derived from an EMBL/GenBank/DDBJ whole genome shotgun (WGS) entry which is preliminary data.</text>
</comment>
<protein>
    <submittedName>
        <fullName evidence="8">Uncharacterized protein</fullName>
    </submittedName>
</protein>
<comment type="subunit">
    <text evidence="3">P1 and P2 exist as dimers at the large ribosomal subunit.</text>
</comment>
<dbReference type="Pfam" id="PF00428">
    <property type="entry name" value="Ribosomal_60s"/>
    <property type="match status" value="1"/>
</dbReference>
<dbReference type="PANTHER" id="PTHR21141:SF38">
    <property type="entry name" value="OS08G0250300 PROTEIN"/>
    <property type="match status" value="1"/>
</dbReference>
<dbReference type="GO" id="GO:0002182">
    <property type="term" value="P:cytoplasmic translational elongation"/>
    <property type="evidence" value="ECO:0007669"/>
    <property type="project" value="InterPro"/>
</dbReference>
<keyword evidence="9" id="KW-1185">Reference proteome</keyword>